<dbReference type="GO" id="GO:0005737">
    <property type="term" value="C:cytoplasm"/>
    <property type="evidence" value="ECO:0007669"/>
    <property type="project" value="UniProtKB-SubCell"/>
</dbReference>
<keyword evidence="7 12" id="KW-0220">Diaminopimelate biosynthesis</keyword>
<evidence type="ECO:0000256" key="7">
    <source>
        <dbReference type="ARBA" id="ARBA00022915"/>
    </source>
</evidence>
<evidence type="ECO:0000256" key="14">
    <source>
        <dbReference type="PIRSR" id="PIRSR001365-1"/>
    </source>
</evidence>
<comment type="subcellular location">
    <subcellularLocation>
        <location evidence="12">Cytoplasm</location>
    </subcellularLocation>
</comment>
<feature type="site" description="Part of a proton relay during catalysis" evidence="12">
    <location>
        <position position="115"/>
    </location>
</feature>
<comment type="similarity">
    <text evidence="3 12 13">Belongs to the DapA family.</text>
</comment>
<protein>
    <recommendedName>
        <fullName evidence="4 12">4-hydroxy-tetrahydrodipicolinate synthase</fullName>
        <shortName evidence="12">HTPA synthase</shortName>
        <ecNumber evidence="4 12">4.3.3.7</ecNumber>
    </recommendedName>
</protein>
<dbReference type="PANTHER" id="PTHR12128">
    <property type="entry name" value="DIHYDRODIPICOLINATE SYNTHASE"/>
    <property type="match status" value="1"/>
</dbReference>
<evidence type="ECO:0000313" key="16">
    <source>
        <dbReference type="EMBL" id="MBC4013811.1"/>
    </source>
</evidence>
<dbReference type="InterPro" id="IPR013785">
    <property type="entry name" value="Aldolase_TIM"/>
</dbReference>
<evidence type="ECO:0000313" key="17">
    <source>
        <dbReference type="Proteomes" id="UP000600101"/>
    </source>
</evidence>
<evidence type="ECO:0000256" key="8">
    <source>
        <dbReference type="ARBA" id="ARBA00023154"/>
    </source>
</evidence>
<evidence type="ECO:0000256" key="5">
    <source>
        <dbReference type="ARBA" id="ARBA00022490"/>
    </source>
</evidence>
<dbReference type="NCBIfam" id="TIGR00674">
    <property type="entry name" value="dapA"/>
    <property type="match status" value="1"/>
</dbReference>
<dbReference type="Gene3D" id="3.20.20.70">
    <property type="entry name" value="Aldolase class I"/>
    <property type="match status" value="1"/>
</dbReference>
<dbReference type="GO" id="GO:0019877">
    <property type="term" value="P:diaminopimelate biosynthetic process"/>
    <property type="evidence" value="ECO:0007669"/>
    <property type="project" value="UniProtKB-UniRule"/>
</dbReference>
<feature type="binding site" evidence="12 15">
    <location>
        <position position="50"/>
    </location>
    <ligand>
        <name>pyruvate</name>
        <dbReference type="ChEBI" id="CHEBI:15361"/>
    </ligand>
</feature>
<dbReference type="InterPro" id="IPR020625">
    <property type="entry name" value="Schiff_base-form_aldolases_AS"/>
</dbReference>
<accession>A0A9X0UBX4</accession>
<evidence type="ECO:0000256" key="6">
    <source>
        <dbReference type="ARBA" id="ARBA00022605"/>
    </source>
</evidence>
<sequence>MEASHPVPGGLWLPLVTPFRDGMLDETSLRRLVRHYAGEPIDGLILAATTGEGLTLDEAEVERLVALAAGALAAAGRRLPLFLGLAGSDTRKVAQALERSAAWPLDGYLVTCPYYTRPSQEGMLRHFSALAEATARPIMIYNIPYRTGVNLGNAAMLDLAARPNIIGVKDCSADMAQSFDLLRRKPPGFAVLTGEDAFFHPMLTQGAEGGIVASAHVETRAFAAVPALLREGDGPGALAAWRAICDLPRLLFAEPSPAPIKHWLWRAGLIDSPEVRLPMIAVSDGLATRIGQEVERRRTEAIPAVAVGRG</sequence>
<dbReference type="SMART" id="SM01130">
    <property type="entry name" value="DHDPS"/>
    <property type="match status" value="1"/>
</dbReference>
<evidence type="ECO:0000256" key="4">
    <source>
        <dbReference type="ARBA" id="ARBA00012086"/>
    </source>
</evidence>
<keyword evidence="6 12" id="KW-0028">Amino-acid biosynthesis</keyword>
<dbReference type="HAMAP" id="MF_00418">
    <property type="entry name" value="DapA"/>
    <property type="match status" value="1"/>
</dbReference>
<comment type="caution">
    <text evidence="12">Was originally thought to be a dihydrodipicolinate synthase (DHDPS), catalyzing the condensation of (S)-aspartate-beta-semialdehyde [(S)-ASA] and pyruvate to dihydrodipicolinate (DHDP). However, it was shown in E.coli that the product of the enzymatic reaction is not dihydrodipicolinate but in fact (4S)-4-hydroxy-2,3,4,5-tetrahydro-(2S)-dipicolinic acid (HTPA), and that the consecutive dehydration reaction leading to DHDP is not spontaneous but catalyzed by DapB.</text>
</comment>
<keyword evidence="9 12" id="KW-0456">Lyase</keyword>
<dbReference type="Proteomes" id="UP000600101">
    <property type="component" value="Unassembled WGS sequence"/>
</dbReference>
<dbReference type="GO" id="GO:0009089">
    <property type="term" value="P:lysine biosynthetic process via diaminopimelate"/>
    <property type="evidence" value="ECO:0007669"/>
    <property type="project" value="UniProtKB-UniRule"/>
</dbReference>
<dbReference type="PANTHER" id="PTHR12128:SF66">
    <property type="entry name" value="4-HYDROXY-2-OXOGLUTARATE ALDOLASE, MITOCHONDRIAL"/>
    <property type="match status" value="1"/>
</dbReference>
<evidence type="ECO:0000256" key="2">
    <source>
        <dbReference type="ARBA" id="ARBA00005120"/>
    </source>
</evidence>
<keyword evidence="8 12" id="KW-0457">Lysine biosynthesis</keyword>
<evidence type="ECO:0000256" key="15">
    <source>
        <dbReference type="PIRSR" id="PIRSR001365-2"/>
    </source>
</evidence>
<organism evidence="16 17">
    <name type="scientific">Siccirubricoccus deserti</name>
    <dbReference type="NCBI Taxonomy" id="2013562"/>
    <lineage>
        <taxon>Bacteria</taxon>
        <taxon>Pseudomonadati</taxon>
        <taxon>Pseudomonadota</taxon>
        <taxon>Alphaproteobacteria</taxon>
        <taxon>Acetobacterales</taxon>
        <taxon>Roseomonadaceae</taxon>
        <taxon>Siccirubricoccus</taxon>
    </lineage>
</organism>
<comment type="pathway">
    <text evidence="2 12">Amino-acid biosynthesis; L-lysine biosynthesis via DAP pathway; (S)-tetrahydrodipicolinate from L-aspartate: step 3/4.</text>
</comment>
<dbReference type="PRINTS" id="PR00146">
    <property type="entry name" value="DHPICSNTHASE"/>
</dbReference>
<dbReference type="PIRSF" id="PIRSF001365">
    <property type="entry name" value="DHDPS"/>
    <property type="match status" value="1"/>
</dbReference>
<dbReference type="CDD" id="cd00950">
    <property type="entry name" value="DHDPS"/>
    <property type="match status" value="1"/>
</dbReference>
<feature type="active site" description="Schiff-base intermediate with substrate" evidence="12 14">
    <location>
        <position position="169"/>
    </location>
</feature>
<evidence type="ECO:0000256" key="9">
    <source>
        <dbReference type="ARBA" id="ARBA00023239"/>
    </source>
</evidence>
<keyword evidence="5 12" id="KW-0963">Cytoplasm</keyword>
<dbReference type="InterPro" id="IPR005263">
    <property type="entry name" value="DapA"/>
</dbReference>
<keyword evidence="10 12" id="KW-0704">Schiff base</keyword>
<comment type="caution">
    <text evidence="16">The sequence shown here is derived from an EMBL/GenBank/DDBJ whole genome shotgun (WGS) entry which is preliminary data.</text>
</comment>
<feature type="site" description="Part of a proton relay during catalysis" evidence="12">
    <location>
        <position position="49"/>
    </location>
</feature>
<evidence type="ECO:0000256" key="11">
    <source>
        <dbReference type="ARBA" id="ARBA00047836"/>
    </source>
</evidence>
<name>A0A9X0UBX4_9PROT</name>
<dbReference type="AlphaFoldDB" id="A0A9X0UBX4"/>
<dbReference type="EMBL" id="JACOMF010000001">
    <property type="protein sequence ID" value="MBC4013811.1"/>
    <property type="molecule type" value="Genomic_DNA"/>
</dbReference>
<evidence type="ECO:0000256" key="3">
    <source>
        <dbReference type="ARBA" id="ARBA00007592"/>
    </source>
</evidence>
<evidence type="ECO:0000256" key="13">
    <source>
        <dbReference type="PIRNR" id="PIRNR001365"/>
    </source>
</evidence>
<dbReference type="GO" id="GO:0008840">
    <property type="term" value="F:4-hydroxy-tetrahydrodipicolinate synthase activity"/>
    <property type="evidence" value="ECO:0007669"/>
    <property type="project" value="UniProtKB-UniRule"/>
</dbReference>
<comment type="function">
    <text evidence="1 12">Catalyzes the condensation of (S)-aspartate-beta-semialdehyde [(S)-ASA] and pyruvate to 4-hydroxy-tetrahydrodipicolinate (HTPA).</text>
</comment>
<evidence type="ECO:0000256" key="12">
    <source>
        <dbReference type="HAMAP-Rule" id="MF_00418"/>
    </source>
</evidence>
<proteinExistence type="inferred from homology"/>
<reference evidence="16" key="1">
    <citation type="submission" date="2020-08" db="EMBL/GenBank/DDBJ databases">
        <authorList>
            <person name="Hu Y."/>
            <person name="Nguyen S.V."/>
            <person name="Li F."/>
            <person name="Fanning S."/>
        </authorList>
    </citation>
    <scope>NUCLEOTIDE SEQUENCE</scope>
    <source>
        <strain evidence="16">SYSU D8009</strain>
    </source>
</reference>
<dbReference type="Pfam" id="PF00701">
    <property type="entry name" value="DHDPS"/>
    <property type="match status" value="1"/>
</dbReference>
<evidence type="ECO:0000256" key="1">
    <source>
        <dbReference type="ARBA" id="ARBA00003294"/>
    </source>
</evidence>
<feature type="active site" description="Proton donor/acceptor" evidence="12 14">
    <location>
        <position position="141"/>
    </location>
</feature>
<comment type="subunit">
    <text evidence="12">Homotetramer; dimer of dimers.</text>
</comment>
<dbReference type="InterPro" id="IPR002220">
    <property type="entry name" value="DapA-like"/>
</dbReference>
<dbReference type="RefSeq" id="WP_186768581.1">
    <property type="nucleotide sequence ID" value="NZ_JACOMF010000001.1"/>
</dbReference>
<gene>
    <name evidence="12" type="primary">dapA</name>
    <name evidence="16" type="ORF">H7965_00625</name>
</gene>
<keyword evidence="17" id="KW-1185">Reference proteome</keyword>
<comment type="catalytic activity">
    <reaction evidence="11 12">
        <text>L-aspartate 4-semialdehyde + pyruvate = (2S,4S)-4-hydroxy-2,3,4,5-tetrahydrodipicolinate + H2O + H(+)</text>
        <dbReference type="Rhea" id="RHEA:34171"/>
        <dbReference type="ChEBI" id="CHEBI:15361"/>
        <dbReference type="ChEBI" id="CHEBI:15377"/>
        <dbReference type="ChEBI" id="CHEBI:15378"/>
        <dbReference type="ChEBI" id="CHEBI:67139"/>
        <dbReference type="ChEBI" id="CHEBI:537519"/>
        <dbReference type="EC" id="4.3.3.7"/>
    </reaction>
</comment>
<dbReference type="EC" id="4.3.3.7" evidence="4 12"/>
<dbReference type="PROSITE" id="PS00666">
    <property type="entry name" value="DHDPS_2"/>
    <property type="match status" value="1"/>
</dbReference>
<dbReference type="SUPFAM" id="SSF51569">
    <property type="entry name" value="Aldolase"/>
    <property type="match status" value="1"/>
</dbReference>
<evidence type="ECO:0000256" key="10">
    <source>
        <dbReference type="ARBA" id="ARBA00023270"/>
    </source>
</evidence>
<feature type="binding site" evidence="12 15">
    <location>
        <position position="211"/>
    </location>
    <ligand>
        <name>pyruvate</name>
        <dbReference type="ChEBI" id="CHEBI:15361"/>
    </ligand>
</feature>